<dbReference type="InterPro" id="IPR054767">
    <property type="entry name" value="Cas10-Cmr2_palm2"/>
</dbReference>
<sequence length="460" mass="52525">MKRLFEQLQEAKARRFNLCATSSPSPLFEGFLDRFDPVLGVCAVDGRSPATRLKDGIPMCELSADQIEVGRHLVTQSRVLISRESLDHNTLSLPIFGYYVQFTGEEEKSGRFGPIARTGNLRRVWDFTLPRQGDAPLFNGYARRFINGYVPRFGQQNAWEQGRYERLPAELRDGWEPDAPKTLEHLACDDRQPDEQHRYRGIEALMTLKGDVDNLGLLFESGLEPPTFAKMAALSRQMNAFFAVWLPWHCSLKRPSVYTVFAGGDDFFLIGPWHSTMQLAREMRTEFSRYVAGNPQIHFSAGLSMTKPGLPVRQMGQLTEEALDHSKGRRDREGLLVKNAVTCFGQTVSWQEWEALWTIGDEIDRVAKELNLPTGYLYGLQFLADMAGRLQQGSGPIEDALWNSRFVYRTRRLLERQRGMDARARMVWQERLGTLLGGGISRHGSAFKLALFTYLYQHRY</sequence>
<evidence type="ECO:0000256" key="2">
    <source>
        <dbReference type="ARBA" id="ARBA00023118"/>
    </source>
</evidence>
<dbReference type="Gene3D" id="3.30.70.270">
    <property type="match status" value="1"/>
</dbReference>
<accession>A0A1H9GCS0</accession>
<name>A0A1H9GCS0_9GAMM</name>
<evidence type="ECO:0000259" key="3">
    <source>
        <dbReference type="PROSITE" id="PS50887"/>
    </source>
</evidence>
<dbReference type="PANTHER" id="PTHR36528:SF1">
    <property type="entry name" value="CRISPR SYSTEM SINGLE-STRAND-SPECIFIC DEOXYRIBONUCLEASE CAS10_CSM1 (SUBTYPE III-A)"/>
    <property type="match status" value="1"/>
</dbReference>
<dbReference type="InterPro" id="IPR000160">
    <property type="entry name" value="GGDEF_dom"/>
</dbReference>
<dbReference type="InterPro" id="IPR052117">
    <property type="entry name" value="Cas10/Csm1_subtype-III-A"/>
</dbReference>
<proteinExistence type="predicted"/>
<gene>
    <name evidence="4" type="ORF">SAMN05421693_13512</name>
</gene>
<evidence type="ECO:0000313" key="5">
    <source>
        <dbReference type="Proteomes" id="UP000199496"/>
    </source>
</evidence>
<dbReference type="NCBIfam" id="TIGR02578">
    <property type="entry name" value="cas_TM1811_Csm1"/>
    <property type="match status" value="1"/>
</dbReference>
<dbReference type="PROSITE" id="PS50887">
    <property type="entry name" value="GGDEF"/>
    <property type="match status" value="1"/>
</dbReference>
<dbReference type="AlphaFoldDB" id="A0A1H9GCS0"/>
<evidence type="ECO:0000313" key="4">
    <source>
        <dbReference type="EMBL" id="SEQ47849.1"/>
    </source>
</evidence>
<dbReference type="STRING" id="867345.SAMN05421693_13512"/>
<reference evidence="4 5" key="1">
    <citation type="submission" date="2016-10" db="EMBL/GenBank/DDBJ databases">
        <authorList>
            <person name="de Groot N.N."/>
        </authorList>
    </citation>
    <scope>NUCLEOTIDE SEQUENCE [LARGE SCALE GENOMIC DNA]</scope>
    <source>
        <strain evidence="4 5">B7-7</strain>
    </source>
</reference>
<dbReference type="Pfam" id="PF22335">
    <property type="entry name" value="Cas10-Cmr2_palm2"/>
    <property type="match status" value="1"/>
</dbReference>
<dbReference type="PANTHER" id="PTHR36528">
    <property type="entry name" value="CRISPR SYSTEM SINGLE-STRAND-SPECIFIC DEOXYRIBONUCLEASE CAS10/CSM1 (SUBTYPE III-A)"/>
    <property type="match status" value="1"/>
</dbReference>
<dbReference type="InterPro" id="IPR043128">
    <property type="entry name" value="Rev_trsase/Diguanyl_cyclase"/>
</dbReference>
<dbReference type="InterPro" id="IPR013408">
    <property type="entry name" value="Cas10/Csm1"/>
</dbReference>
<protein>
    <submittedName>
        <fullName evidence="4">CRISPR-associated protein Csm1</fullName>
    </submittedName>
</protein>
<keyword evidence="1" id="KW-0547">Nucleotide-binding</keyword>
<dbReference type="GO" id="GO:0051607">
    <property type="term" value="P:defense response to virus"/>
    <property type="evidence" value="ECO:0007669"/>
    <property type="project" value="UniProtKB-KW"/>
</dbReference>
<evidence type="ECO:0000256" key="1">
    <source>
        <dbReference type="ARBA" id="ARBA00022741"/>
    </source>
</evidence>
<feature type="domain" description="GGDEF" evidence="3">
    <location>
        <begin position="203"/>
        <end position="340"/>
    </location>
</feature>
<organism evidence="4 5">
    <name type="scientific">Ectothiorhodospira magna</name>
    <dbReference type="NCBI Taxonomy" id="867345"/>
    <lineage>
        <taxon>Bacteria</taxon>
        <taxon>Pseudomonadati</taxon>
        <taxon>Pseudomonadota</taxon>
        <taxon>Gammaproteobacteria</taxon>
        <taxon>Chromatiales</taxon>
        <taxon>Ectothiorhodospiraceae</taxon>
        <taxon>Ectothiorhodospira</taxon>
    </lineage>
</organism>
<keyword evidence="2" id="KW-0051">Antiviral defense</keyword>
<keyword evidence="5" id="KW-1185">Reference proteome</keyword>
<dbReference type="GO" id="GO:0000166">
    <property type="term" value="F:nucleotide binding"/>
    <property type="evidence" value="ECO:0007669"/>
    <property type="project" value="UniProtKB-KW"/>
</dbReference>
<dbReference type="Proteomes" id="UP000199496">
    <property type="component" value="Unassembled WGS sequence"/>
</dbReference>
<dbReference type="EMBL" id="FOFO01000035">
    <property type="protein sequence ID" value="SEQ47849.1"/>
    <property type="molecule type" value="Genomic_DNA"/>
</dbReference>